<dbReference type="PANTHER" id="PTHR21063:SF4">
    <property type="entry name" value="CD48 ANTIGEN-RELATED"/>
    <property type="match status" value="1"/>
</dbReference>
<keyword evidence="2" id="KW-1133">Transmembrane helix</keyword>
<accession>A0A3B3SYU3</accession>
<dbReference type="GeneTree" id="ENSGT01050000244806"/>
<keyword evidence="2" id="KW-0812">Transmembrane</keyword>
<dbReference type="InterPro" id="IPR013106">
    <property type="entry name" value="Ig_V-set"/>
</dbReference>
<reference evidence="4" key="2">
    <citation type="submission" date="2025-09" db="UniProtKB">
        <authorList>
            <consortium name="Ensembl"/>
        </authorList>
    </citation>
    <scope>IDENTIFICATION</scope>
</reference>
<feature type="region of interest" description="Disordered" evidence="1">
    <location>
        <begin position="293"/>
        <end position="312"/>
    </location>
</feature>
<feature type="domain" description="Ig-like" evidence="3">
    <location>
        <begin position="122"/>
        <end position="209"/>
    </location>
</feature>
<dbReference type="InterPro" id="IPR007110">
    <property type="entry name" value="Ig-like_dom"/>
</dbReference>
<dbReference type="Pfam" id="PF07686">
    <property type="entry name" value="V-set"/>
    <property type="match status" value="1"/>
</dbReference>
<evidence type="ECO:0000256" key="1">
    <source>
        <dbReference type="SAM" id="MobiDB-lite"/>
    </source>
</evidence>
<dbReference type="InterPro" id="IPR013783">
    <property type="entry name" value="Ig-like_fold"/>
</dbReference>
<dbReference type="AlphaFoldDB" id="A0A3B3SYU3"/>
<dbReference type="Ensembl" id="ENSPKIT00000016353.1">
    <property type="protein sequence ID" value="ENSPKIP00000035423.1"/>
    <property type="gene ID" value="ENSPKIG00000014333.1"/>
</dbReference>
<keyword evidence="2" id="KW-0472">Membrane</keyword>
<evidence type="ECO:0000256" key="2">
    <source>
        <dbReference type="SAM" id="Phobius"/>
    </source>
</evidence>
<feature type="transmembrane region" description="Helical" evidence="2">
    <location>
        <begin position="225"/>
        <end position="249"/>
    </location>
</feature>
<dbReference type="InterPro" id="IPR036179">
    <property type="entry name" value="Ig-like_dom_sf"/>
</dbReference>
<dbReference type="Proteomes" id="UP000261540">
    <property type="component" value="Unplaced"/>
</dbReference>
<evidence type="ECO:0000259" key="3">
    <source>
        <dbReference type="PROSITE" id="PS50835"/>
    </source>
</evidence>
<dbReference type="SUPFAM" id="SSF48726">
    <property type="entry name" value="Immunoglobulin"/>
    <property type="match status" value="2"/>
</dbReference>
<proteinExistence type="predicted"/>
<dbReference type="CDD" id="cd00096">
    <property type="entry name" value="Ig"/>
    <property type="match status" value="1"/>
</dbReference>
<dbReference type="Gene3D" id="2.60.40.10">
    <property type="entry name" value="Immunoglobulins"/>
    <property type="match status" value="2"/>
</dbReference>
<dbReference type="PANTHER" id="PTHR21063">
    <property type="entry name" value="LFA-3"/>
    <property type="match status" value="1"/>
</dbReference>
<reference evidence="4" key="1">
    <citation type="submission" date="2025-08" db="UniProtKB">
        <authorList>
            <consortium name="Ensembl"/>
        </authorList>
    </citation>
    <scope>IDENTIFICATION</scope>
</reference>
<organism evidence="4 5">
    <name type="scientific">Paramormyrops kingsleyae</name>
    <dbReference type="NCBI Taxonomy" id="1676925"/>
    <lineage>
        <taxon>Eukaryota</taxon>
        <taxon>Metazoa</taxon>
        <taxon>Chordata</taxon>
        <taxon>Craniata</taxon>
        <taxon>Vertebrata</taxon>
        <taxon>Euteleostomi</taxon>
        <taxon>Actinopterygii</taxon>
        <taxon>Neopterygii</taxon>
        <taxon>Teleostei</taxon>
        <taxon>Osteoglossocephala</taxon>
        <taxon>Osteoglossomorpha</taxon>
        <taxon>Osteoglossiformes</taxon>
        <taxon>Mormyridae</taxon>
        <taxon>Paramormyrops</taxon>
    </lineage>
</organism>
<name>A0A3B3SYU3_9TELE</name>
<evidence type="ECO:0000313" key="5">
    <source>
        <dbReference type="Proteomes" id="UP000261540"/>
    </source>
</evidence>
<evidence type="ECO:0000313" key="4">
    <source>
        <dbReference type="Ensembl" id="ENSPKIP00000035423.1"/>
    </source>
</evidence>
<protein>
    <submittedName>
        <fullName evidence="4">SLAM family member 9-like</fullName>
    </submittedName>
</protein>
<sequence length="329" mass="35934">RVTCVISGLLGQEGKTVAITERLGNSVTLHTGVTGLQNDSVIVWTFGTSSPPPTIAKSVYGRIETNISERFRERLQLDPQTGSLSITNISTSDAGIYQLHIINGQILKREFTLEIYYPVNRPHITSLQASRRSSVHLSASGRCWVLCFVENGRDVTLSWYRGTERLNQTSSPDLSTSLSLRLEIWEDSPVYSCVATNPVSKEAAEGNIKQLCAELGSSLMPRMHIISAIPAVLIPTAVMLMIGFICCTYNTKKFREIKASEGPPNSTLSVGVYIPAPVSPRCPLKQHSGCTRAAAARDGDRGGQTPSETRDSLLTAITYTEGKHHRDIC</sequence>
<keyword evidence="5" id="KW-1185">Reference proteome</keyword>
<dbReference type="PROSITE" id="PS50835">
    <property type="entry name" value="IG_LIKE"/>
    <property type="match status" value="1"/>
</dbReference>